<keyword evidence="8" id="KW-1185">Reference proteome</keyword>
<name>A0A1Y0IV15_9BACL</name>
<dbReference type="AlphaFoldDB" id="A0A1Y0IV15"/>
<feature type="transmembrane region" description="Helical" evidence="5">
    <location>
        <begin position="91"/>
        <end position="108"/>
    </location>
</feature>
<protein>
    <submittedName>
        <fullName evidence="7">Cytochrome c assembly protein</fullName>
    </submittedName>
</protein>
<reference evidence="8" key="1">
    <citation type="submission" date="2017-05" db="EMBL/GenBank/DDBJ databases">
        <authorList>
            <person name="Sung H."/>
        </authorList>
    </citation>
    <scope>NUCLEOTIDE SEQUENCE [LARGE SCALE GENOMIC DNA]</scope>
    <source>
        <strain evidence="8">AR23208</strain>
    </source>
</reference>
<organism evidence="7 8">
    <name type="scientific">Tumebacillus avium</name>
    <dbReference type="NCBI Taxonomy" id="1903704"/>
    <lineage>
        <taxon>Bacteria</taxon>
        <taxon>Bacillati</taxon>
        <taxon>Bacillota</taxon>
        <taxon>Bacilli</taxon>
        <taxon>Bacillales</taxon>
        <taxon>Alicyclobacillaceae</taxon>
        <taxon>Tumebacillus</taxon>
    </lineage>
</organism>
<comment type="subcellular location">
    <subcellularLocation>
        <location evidence="1">Membrane</location>
        <topology evidence="1">Multi-pass membrane protein</topology>
    </subcellularLocation>
</comment>
<dbReference type="PANTHER" id="PTHR30071:SF15">
    <property type="entry name" value="PROTEIN HEMX"/>
    <property type="match status" value="1"/>
</dbReference>
<feature type="transmembrane region" description="Helical" evidence="5">
    <location>
        <begin position="6"/>
        <end position="24"/>
    </location>
</feature>
<feature type="transmembrane region" description="Helical" evidence="5">
    <location>
        <begin position="210"/>
        <end position="233"/>
    </location>
</feature>
<dbReference type="GO" id="GO:0005886">
    <property type="term" value="C:plasma membrane"/>
    <property type="evidence" value="ECO:0007669"/>
    <property type="project" value="TreeGrafter"/>
</dbReference>
<dbReference type="OrthoDB" id="2417400at2"/>
<dbReference type="GO" id="GO:0020037">
    <property type="term" value="F:heme binding"/>
    <property type="evidence" value="ECO:0007669"/>
    <property type="project" value="InterPro"/>
</dbReference>
<evidence type="ECO:0000313" key="7">
    <source>
        <dbReference type="EMBL" id="ARU63325.1"/>
    </source>
</evidence>
<dbReference type="Proteomes" id="UP000195437">
    <property type="component" value="Chromosome"/>
</dbReference>
<evidence type="ECO:0000256" key="3">
    <source>
        <dbReference type="ARBA" id="ARBA00022989"/>
    </source>
</evidence>
<feature type="transmembrane region" description="Helical" evidence="5">
    <location>
        <begin position="128"/>
        <end position="154"/>
    </location>
</feature>
<feature type="transmembrane region" description="Helical" evidence="5">
    <location>
        <begin position="180"/>
        <end position="204"/>
    </location>
</feature>
<keyword evidence="4 5" id="KW-0472">Membrane</keyword>
<dbReference type="EMBL" id="CP021434">
    <property type="protein sequence ID" value="ARU63325.1"/>
    <property type="molecule type" value="Genomic_DNA"/>
</dbReference>
<feature type="transmembrane region" description="Helical" evidence="5">
    <location>
        <begin position="36"/>
        <end position="53"/>
    </location>
</feature>
<evidence type="ECO:0000259" key="6">
    <source>
        <dbReference type="Pfam" id="PF01578"/>
    </source>
</evidence>
<accession>A0A1Y0IV15</accession>
<feature type="domain" description="Cytochrome c assembly protein" evidence="6">
    <location>
        <begin position="68"/>
        <end position="270"/>
    </location>
</feature>
<proteinExistence type="predicted"/>
<dbReference type="Pfam" id="PF01578">
    <property type="entry name" value="Cytochrom_C_asm"/>
    <property type="match status" value="1"/>
</dbReference>
<dbReference type="InterPro" id="IPR002541">
    <property type="entry name" value="Cyt_c_assembly"/>
</dbReference>
<evidence type="ECO:0000256" key="5">
    <source>
        <dbReference type="SAM" id="Phobius"/>
    </source>
</evidence>
<sequence length="272" mass="31325">MPKSLLMYDLMVFFYAIAVVLYFLDFIGHRRTLNRIAFGLLAAVWGLQTSFFLTRMTEVGYVPLVTSFETTLFFSWLLISFSLVINYFYKIDLFAFFTNVIGFAMVVFDLVTGEGSVRVGENLQGDLLVLHITLAFLSYAAFSISFIFSIMYLIQSKMLKEKRWNNMFRRMPALDKLDAFTYRLIIVGFPLLLVAMILGVSWYYTQFGSVLILDAKPLVSVVLLGLYVVWLYLRTASGWSGRKLAWWNVASFGLVIINYLFVGTYFSGFHSW</sequence>
<evidence type="ECO:0000313" key="8">
    <source>
        <dbReference type="Proteomes" id="UP000195437"/>
    </source>
</evidence>
<gene>
    <name evidence="7" type="ORF">CBW65_21795</name>
</gene>
<dbReference type="RefSeq" id="WP_087458669.1">
    <property type="nucleotide sequence ID" value="NZ_CP021434.1"/>
</dbReference>
<feature type="transmembrane region" description="Helical" evidence="5">
    <location>
        <begin position="245"/>
        <end position="266"/>
    </location>
</feature>
<keyword evidence="2 5" id="KW-0812">Transmembrane</keyword>
<evidence type="ECO:0000256" key="4">
    <source>
        <dbReference type="ARBA" id="ARBA00023136"/>
    </source>
</evidence>
<dbReference type="PANTHER" id="PTHR30071">
    <property type="entry name" value="HEME EXPORTER PROTEIN C"/>
    <property type="match status" value="1"/>
</dbReference>
<dbReference type="KEGG" id="tum:CBW65_21795"/>
<evidence type="ECO:0000256" key="2">
    <source>
        <dbReference type="ARBA" id="ARBA00022692"/>
    </source>
</evidence>
<feature type="transmembrane region" description="Helical" evidence="5">
    <location>
        <begin position="59"/>
        <end position="79"/>
    </location>
</feature>
<keyword evidence="3 5" id="KW-1133">Transmembrane helix</keyword>
<dbReference type="InterPro" id="IPR045062">
    <property type="entry name" value="Cyt_c_biogenesis_CcsA/CcmC"/>
</dbReference>
<evidence type="ECO:0000256" key="1">
    <source>
        <dbReference type="ARBA" id="ARBA00004141"/>
    </source>
</evidence>
<dbReference type="GO" id="GO:0017004">
    <property type="term" value="P:cytochrome complex assembly"/>
    <property type="evidence" value="ECO:0007669"/>
    <property type="project" value="InterPro"/>
</dbReference>